<name>A0ABU4RZW4_9GAMM</name>
<accession>A0ABU4RZW4</accession>
<dbReference type="RefSeq" id="WP_302722433.1">
    <property type="nucleotide sequence ID" value="NZ_JAULRU010000548.1"/>
</dbReference>
<sequence length="193" mass="21702">MQQRHSKLTQHLRQRFRAWLIVGITSFGVLGFPPLANSQSGPLEPSRCFYEDLCFLPDKSLTLSWLAENKGGPKVLVRTINDEPVYVVTAQTISMHKVTNQVLWFDLLQTLKRSRRLDSVRQVHSGRVLTTPLGSLEGRSLEFVKGYDAEPVSYFLLQKSSGDYWVIATAAGSALLADYFSEIEKLALSAIEQ</sequence>
<dbReference type="EMBL" id="JAXAFO010000015">
    <property type="protein sequence ID" value="MDX6849767.1"/>
    <property type="molecule type" value="Genomic_DNA"/>
</dbReference>
<proteinExistence type="predicted"/>
<comment type="caution">
    <text evidence="1">The sequence shown here is derived from an EMBL/GenBank/DDBJ whole genome shotgun (WGS) entry which is preliminary data.</text>
</comment>
<organism evidence="1 2">
    <name type="scientific">Gilvimarinus gilvus</name>
    <dbReference type="NCBI Taxonomy" id="3058038"/>
    <lineage>
        <taxon>Bacteria</taxon>
        <taxon>Pseudomonadati</taxon>
        <taxon>Pseudomonadota</taxon>
        <taxon>Gammaproteobacteria</taxon>
        <taxon>Cellvibrionales</taxon>
        <taxon>Cellvibrionaceae</taxon>
        <taxon>Gilvimarinus</taxon>
    </lineage>
</organism>
<protein>
    <submittedName>
        <fullName evidence="1">Uncharacterized protein</fullName>
    </submittedName>
</protein>
<reference evidence="1 2" key="1">
    <citation type="submission" date="2023-11" db="EMBL/GenBank/DDBJ databases">
        <title>Gilvimarinus fulvus sp. nov., isolated from the surface of Kelp.</title>
        <authorList>
            <person name="Sun Y.Y."/>
            <person name="Gong Y."/>
            <person name="Du Z.J."/>
        </authorList>
    </citation>
    <scope>NUCLEOTIDE SEQUENCE [LARGE SCALE GENOMIC DNA]</scope>
    <source>
        <strain evidence="1 2">SDUM040013</strain>
    </source>
</reference>
<evidence type="ECO:0000313" key="1">
    <source>
        <dbReference type="EMBL" id="MDX6849767.1"/>
    </source>
</evidence>
<gene>
    <name evidence="1" type="ORF">SCD92_10385</name>
</gene>
<dbReference type="Proteomes" id="UP001273505">
    <property type="component" value="Unassembled WGS sequence"/>
</dbReference>
<keyword evidence="2" id="KW-1185">Reference proteome</keyword>
<evidence type="ECO:0000313" key="2">
    <source>
        <dbReference type="Proteomes" id="UP001273505"/>
    </source>
</evidence>